<reference evidence="7" key="1">
    <citation type="journal article" date="2020" name="Nat. Commun.">
        <title>Large-scale genome sequencing of mycorrhizal fungi provides insights into the early evolution of symbiotic traits.</title>
        <authorList>
            <person name="Miyauchi S."/>
            <person name="Kiss E."/>
            <person name="Kuo A."/>
            <person name="Drula E."/>
            <person name="Kohler A."/>
            <person name="Sanchez-Garcia M."/>
            <person name="Morin E."/>
            <person name="Andreopoulos B."/>
            <person name="Barry K.W."/>
            <person name="Bonito G."/>
            <person name="Buee M."/>
            <person name="Carver A."/>
            <person name="Chen C."/>
            <person name="Cichocki N."/>
            <person name="Clum A."/>
            <person name="Culley D."/>
            <person name="Crous P.W."/>
            <person name="Fauchery L."/>
            <person name="Girlanda M."/>
            <person name="Hayes R.D."/>
            <person name="Keri Z."/>
            <person name="LaButti K."/>
            <person name="Lipzen A."/>
            <person name="Lombard V."/>
            <person name="Magnuson J."/>
            <person name="Maillard F."/>
            <person name="Murat C."/>
            <person name="Nolan M."/>
            <person name="Ohm R.A."/>
            <person name="Pangilinan J."/>
            <person name="Pereira M.F."/>
            <person name="Perotto S."/>
            <person name="Peter M."/>
            <person name="Pfister S."/>
            <person name="Riley R."/>
            <person name="Sitrit Y."/>
            <person name="Stielow J.B."/>
            <person name="Szollosi G."/>
            <person name="Zifcakova L."/>
            <person name="Stursova M."/>
            <person name="Spatafora J.W."/>
            <person name="Tedersoo L."/>
            <person name="Vaario L.M."/>
            <person name="Yamada A."/>
            <person name="Yan M."/>
            <person name="Wang P."/>
            <person name="Xu J."/>
            <person name="Bruns T."/>
            <person name="Baldrian P."/>
            <person name="Vilgalys R."/>
            <person name="Dunand C."/>
            <person name="Henrissat B."/>
            <person name="Grigoriev I.V."/>
            <person name="Hibbett D."/>
            <person name="Nagy L.G."/>
            <person name="Martin F.M."/>
        </authorList>
    </citation>
    <scope>NUCLEOTIDE SEQUENCE</scope>
    <source>
        <strain evidence="7">UH-Tt-Lm1</strain>
    </source>
</reference>
<dbReference type="Proteomes" id="UP000736335">
    <property type="component" value="Unassembled WGS sequence"/>
</dbReference>
<keyword evidence="3 6" id="KW-0808">Transferase</keyword>
<reference evidence="7" key="2">
    <citation type="submission" date="2020-11" db="EMBL/GenBank/DDBJ databases">
        <authorList>
            <consortium name="DOE Joint Genome Institute"/>
            <person name="Kuo A."/>
            <person name="Miyauchi S."/>
            <person name="Kiss E."/>
            <person name="Drula E."/>
            <person name="Kohler A."/>
            <person name="Sanchez-Garcia M."/>
            <person name="Andreopoulos B."/>
            <person name="Barry K.W."/>
            <person name="Bonito G."/>
            <person name="Buee M."/>
            <person name="Carver A."/>
            <person name="Chen C."/>
            <person name="Cichocki N."/>
            <person name="Clum A."/>
            <person name="Culley D."/>
            <person name="Crous P.W."/>
            <person name="Fauchery L."/>
            <person name="Girlanda M."/>
            <person name="Hayes R."/>
            <person name="Keri Z."/>
            <person name="Labutti K."/>
            <person name="Lipzen A."/>
            <person name="Lombard V."/>
            <person name="Magnuson J."/>
            <person name="Maillard F."/>
            <person name="Morin E."/>
            <person name="Murat C."/>
            <person name="Nolan M."/>
            <person name="Ohm R."/>
            <person name="Pangilinan J."/>
            <person name="Pereira M."/>
            <person name="Perotto S."/>
            <person name="Peter M."/>
            <person name="Riley R."/>
            <person name="Sitrit Y."/>
            <person name="Stielow B."/>
            <person name="Szollosi G."/>
            <person name="Zifcakova L."/>
            <person name="Stursova M."/>
            <person name="Spatafora J.W."/>
            <person name="Tedersoo L."/>
            <person name="Vaario L.-M."/>
            <person name="Yamada A."/>
            <person name="Yan M."/>
            <person name="Wang P."/>
            <person name="Xu J."/>
            <person name="Bruns T."/>
            <person name="Baldrian P."/>
            <person name="Vilgalys R."/>
            <person name="Henrissat B."/>
            <person name="Grigoriev I.V."/>
            <person name="Hibbett D."/>
            <person name="Nagy L.G."/>
            <person name="Martin F.M."/>
        </authorList>
    </citation>
    <scope>NUCLEOTIDE SEQUENCE</scope>
    <source>
        <strain evidence="7">UH-Tt-Lm1</strain>
    </source>
</reference>
<comment type="catalytic activity">
    <reaction evidence="4 6">
        <text>D-erythrose 4-phosphate + phosphoenolpyruvate + H2O = 7-phospho-2-dehydro-3-deoxy-D-arabino-heptonate + phosphate</text>
        <dbReference type="Rhea" id="RHEA:14717"/>
        <dbReference type="ChEBI" id="CHEBI:15377"/>
        <dbReference type="ChEBI" id="CHEBI:16897"/>
        <dbReference type="ChEBI" id="CHEBI:43474"/>
        <dbReference type="ChEBI" id="CHEBI:58394"/>
        <dbReference type="ChEBI" id="CHEBI:58702"/>
        <dbReference type="EC" id="2.5.1.54"/>
    </reaction>
</comment>
<dbReference type="Gene3D" id="3.20.20.70">
    <property type="entry name" value="Aldolase class I"/>
    <property type="match status" value="1"/>
</dbReference>
<keyword evidence="6" id="KW-0057">Aromatic amino acid biosynthesis</keyword>
<dbReference type="PANTHER" id="PTHR21337">
    <property type="entry name" value="PHOSPHO-2-DEHYDRO-3-DEOXYHEPTONATE ALDOLASE 1, 2"/>
    <property type="match status" value="1"/>
</dbReference>
<feature type="binding site" evidence="5">
    <location>
        <position position="68"/>
    </location>
    <ligand>
        <name>Mn(2+)</name>
        <dbReference type="ChEBI" id="CHEBI:29035"/>
    </ligand>
</feature>
<dbReference type="AlphaFoldDB" id="A0A9P6HQZ8"/>
<evidence type="ECO:0000313" key="7">
    <source>
        <dbReference type="EMBL" id="KAF9793134.1"/>
    </source>
</evidence>
<dbReference type="SUPFAM" id="SSF51569">
    <property type="entry name" value="Aldolase"/>
    <property type="match status" value="1"/>
</dbReference>
<organism evidence="7 8">
    <name type="scientific">Thelephora terrestris</name>
    <dbReference type="NCBI Taxonomy" id="56493"/>
    <lineage>
        <taxon>Eukaryota</taxon>
        <taxon>Fungi</taxon>
        <taxon>Dikarya</taxon>
        <taxon>Basidiomycota</taxon>
        <taxon>Agaricomycotina</taxon>
        <taxon>Agaricomycetes</taxon>
        <taxon>Thelephorales</taxon>
        <taxon>Thelephoraceae</taxon>
        <taxon>Thelephora</taxon>
    </lineage>
</organism>
<sequence length="496" mass="55296">MDFWSPSSWKSKPAAQGVKYADEEHLQRVLSKIATLPPLVAPSEIERLRHQLSQVQEGKAFLLHAGDCAESFDACTHENITAKIGLILSFSLILIWGARTPVVRIGRIAGQYAKPRSSPTEKIGDKIVPSFRGDNVNSLDPEDRNPNPERLLSAYFHSTTTLNYIRAILASGFASLNHPRDWSLSHVRSATLKKEFEEVVTNLSDALDFSRTIGIETGSESAVGYERGGGLGTFGAVDLYTSHEGLMLDYEEALTRKLRNPLRESKEDQSYYNTSAHFLWIGDRTRQITGAHIEYFRGIRNPIGVKVGPSMESDELARVLDILNPDRESGRITLITRYGAGKIEKYLALHIEAIKKSGHPVIWVCDPMHGNTVTSSSGLKTRQFRDIIEEIILCLRIHEQCGSRLGGVSLEFTGELNEEGFSVTECLGGSMELTEDELGLRYQSFCDPRLNFEQSLDVAFLISKYLKERRSGGDRTPGKFSALRDRNAVYDALAQT</sequence>
<accession>A0A9P6HQZ8</accession>
<comment type="cofactor">
    <cofactor evidence="5">
        <name>Mn(2+)</name>
        <dbReference type="ChEBI" id="CHEBI:29035"/>
    </cofactor>
    <cofactor evidence="5">
        <name>Co(2+)</name>
        <dbReference type="ChEBI" id="CHEBI:48828"/>
    </cofactor>
    <cofactor evidence="5">
        <name>Cd(2+)</name>
        <dbReference type="ChEBI" id="CHEBI:48775"/>
    </cofactor>
    <text evidence="5">Binds 1 divalent cation per subunit. The enzyme is active with manganese, cobalt or cadmium ions.</text>
</comment>
<dbReference type="OrthoDB" id="2338at2759"/>
<name>A0A9P6HQZ8_9AGAM</name>
<dbReference type="GO" id="GO:0008652">
    <property type="term" value="P:amino acid biosynthetic process"/>
    <property type="evidence" value="ECO:0007669"/>
    <property type="project" value="UniProtKB-KW"/>
</dbReference>
<dbReference type="InterPro" id="IPR013785">
    <property type="entry name" value="Aldolase_TIM"/>
</dbReference>
<feature type="binding site" evidence="5">
    <location>
        <position position="337"/>
    </location>
    <ligand>
        <name>phosphoenolpyruvate</name>
        <dbReference type="ChEBI" id="CHEBI:58702"/>
    </ligand>
</feature>
<dbReference type="GO" id="GO:0003849">
    <property type="term" value="F:3-deoxy-7-phosphoheptulonate synthase activity"/>
    <property type="evidence" value="ECO:0007669"/>
    <property type="project" value="UniProtKB-EC"/>
</dbReference>
<dbReference type="GO" id="GO:0009073">
    <property type="term" value="P:aromatic amino acid family biosynthetic process"/>
    <property type="evidence" value="ECO:0007669"/>
    <property type="project" value="UniProtKB-KW"/>
</dbReference>
<proteinExistence type="inferred from homology"/>
<dbReference type="Pfam" id="PF01474">
    <property type="entry name" value="DAHP_synth_2"/>
    <property type="match status" value="1"/>
</dbReference>
<evidence type="ECO:0000256" key="4">
    <source>
        <dbReference type="ARBA" id="ARBA00047508"/>
    </source>
</evidence>
<keyword evidence="5" id="KW-0170">Cobalt</keyword>
<evidence type="ECO:0000313" key="8">
    <source>
        <dbReference type="Proteomes" id="UP000736335"/>
    </source>
</evidence>
<feature type="binding site" evidence="5">
    <location>
        <position position="411"/>
    </location>
    <ligand>
        <name>Mn(2+)</name>
        <dbReference type="ChEBI" id="CHEBI:29035"/>
    </ligand>
</feature>
<keyword evidence="5" id="KW-0104">Cadmium</keyword>
<feature type="binding site" evidence="5">
    <location>
        <position position="107"/>
    </location>
    <ligand>
        <name>phosphoenolpyruvate</name>
        <dbReference type="ChEBI" id="CHEBI:58702"/>
    </ligand>
</feature>
<feature type="binding site" evidence="5">
    <location>
        <position position="369"/>
    </location>
    <ligand>
        <name>Mn(2+)</name>
        <dbReference type="ChEBI" id="CHEBI:29035"/>
    </ligand>
</feature>
<keyword evidence="5" id="KW-0464">Manganese</keyword>
<dbReference type="EC" id="2.5.1.54" evidence="6"/>
<comment type="similarity">
    <text evidence="2 6">Belongs to the class-II DAHP synthase family.</text>
</comment>
<comment type="caution">
    <text evidence="7">The sequence shown here is derived from an EMBL/GenBank/DDBJ whole genome shotgun (WGS) entry which is preliminary data.</text>
</comment>
<evidence type="ECO:0000256" key="3">
    <source>
        <dbReference type="ARBA" id="ARBA00022679"/>
    </source>
</evidence>
<evidence type="ECO:0000256" key="1">
    <source>
        <dbReference type="ARBA" id="ARBA00004688"/>
    </source>
</evidence>
<comment type="pathway">
    <text evidence="1 6">Metabolic intermediate biosynthesis; chorismate biosynthesis; chorismate from D-erythrose 4-phosphate and phosphoenolpyruvate: step 1/7.</text>
</comment>
<protein>
    <recommendedName>
        <fullName evidence="6">Phospho-2-dehydro-3-deoxyheptonate aldolase</fullName>
        <ecNumber evidence="6">2.5.1.54</ecNumber>
    </recommendedName>
</protein>
<dbReference type="PANTHER" id="PTHR21337:SF0">
    <property type="entry name" value="PHOSPHO-2-DEHYDRO-3-DEOXYHEPTONATE ALDOLASE"/>
    <property type="match status" value="1"/>
</dbReference>
<keyword evidence="6" id="KW-0028">Amino-acid biosynthesis</keyword>
<dbReference type="EMBL" id="WIUZ02000001">
    <property type="protein sequence ID" value="KAF9793134.1"/>
    <property type="molecule type" value="Genomic_DNA"/>
</dbReference>
<evidence type="ECO:0000256" key="2">
    <source>
        <dbReference type="ARBA" id="ARBA00008911"/>
    </source>
</evidence>
<keyword evidence="8" id="KW-1185">Reference proteome</keyword>
<evidence type="ECO:0000256" key="5">
    <source>
        <dbReference type="PIRSR" id="PIRSR602480-1"/>
    </source>
</evidence>
<gene>
    <name evidence="7" type="ORF">BJ322DRAFT_101629</name>
</gene>
<feature type="binding site" evidence="5">
    <location>
        <position position="306"/>
    </location>
    <ligand>
        <name>phosphoenolpyruvate</name>
        <dbReference type="ChEBI" id="CHEBI:58702"/>
    </ligand>
</feature>
<dbReference type="InterPro" id="IPR002480">
    <property type="entry name" value="DAHP_synth_2"/>
</dbReference>
<feature type="binding site" evidence="5">
    <location>
        <position position="447"/>
    </location>
    <ligand>
        <name>Mn(2+)</name>
        <dbReference type="ChEBI" id="CHEBI:29035"/>
    </ligand>
</feature>
<evidence type="ECO:0000256" key="6">
    <source>
        <dbReference type="RuleBase" id="RU363071"/>
    </source>
</evidence>